<keyword evidence="3 5" id="KW-1005">Bacterial flagellum biogenesis</keyword>
<dbReference type="Proteomes" id="UP000321822">
    <property type="component" value="Unassembled WGS sequence"/>
</dbReference>
<dbReference type="RefSeq" id="WP_146785117.1">
    <property type="nucleotide sequence ID" value="NZ_VOLT01000003.1"/>
</dbReference>
<dbReference type="InterPro" id="IPR025965">
    <property type="entry name" value="FlgD/Vpr_Ig-like"/>
</dbReference>
<evidence type="ECO:0000256" key="1">
    <source>
        <dbReference type="ARBA" id="ARBA00010577"/>
    </source>
</evidence>
<keyword evidence="8" id="KW-0282">Flagellum</keyword>
<dbReference type="EMBL" id="VOLT01000003">
    <property type="protein sequence ID" value="TWX69553.1"/>
    <property type="molecule type" value="Genomic_DNA"/>
</dbReference>
<evidence type="ECO:0000256" key="4">
    <source>
        <dbReference type="ARBA" id="ARBA00024746"/>
    </source>
</evidence>
<dbReference type="AlphaFoldDB" id="A0A5C6QLE1"/>
<dbReference type="Pfam" id="PF13861">
    <property type="entry name" value="FLgD_tudor"/>
    <property type="match status" value="1"/>
</dbReference>
<dbReference type="Pfam" id="PF03963">
    <property type="entry name" value="FlgD"/>
    <property type="match status" value="1"/>
</dbReference>
<comment type="caution">
    <text evidence="8">The sequence shown here is derived from an EMBL/GenBank/DDBJ whole genome shotgun (WGS) entry which is preliminary data.</text>
</comment>
<dbReference type="InterPro" id="IPR025963">
    <property type="entry name" value="FLgD_Tudor"/>
</dbReference>
<evidence type="ECO:0000313" key="9">
    <source>
        <dbReference type="Proteomes" id="UP000321822"/>
    </source>
</evidence>
<keyword evidence="8" id="KW-0966">Cell projection</keyword>
<dbReference type="InterPro" id="IPR005648">
    <property type="entry name" value="FlgD"/>
</dbReference>
<accession>A0A5C6QLE1</accession>
<gene>
    <name evidence="8" type="ORF">ESZ36_06205</name>
</gene>
<dbReference type="Gene3D" id="2.60.40.4070">
    <property type="match status" value="1"/>
</dbReference>
<protein>
    <recommendedName>
        <fullName evidence="2 5">Basal-body rod modification protein FlgD</fullName>
    </recommendedName>
</protein>
<name>A0A5C6QLE1_9GAMM</name>
<keyword evidence="8" id="KW-0969">Cilium</keyword>
<organism evidence="8 9">
    <name type="scientific">Colwellia demingiae</name>
    <dbReference type="NCBI Taxonomy" id="89401"/>
    <lineage>
        <taxon>Bacteria</taxon>
        <taxon>Pseudomonadati</taxon>
        <taxon>Pseudomonadota</taxon>
        <taxon>Gammaproteobacteria</taxon>
        <taxon>Alteromonadales</taxon>
        <taxon>Colwelliaceae</taxon>
        <taxon>Colwellia</taxon>
    </lineage>
</organism>
<evidence type="ECO:0000259" key="7">
    <source>
        <dbReference type="Pfam" id="PF13861"/>
    </source>
</evidence>
<evidence type="ECO:0000256" key="2">
    <source>
        <dbReference type="ARBA" id="ARBA00016013"/>
    </source>
</evidence>
<feature type="domain" description="FlgD Tudor-like" evidence="7">
    <location>
        <begin position="87"/>
        <end position="222"/>
    </location>
</feature>
<proteinExistence type="inferred from homology"/>
<sequence length="230" mass="24392">METVKGTSPLDAIRWQKEEYKVAEQDKGMLTQADFFALLTKELSNQDPTKPVDNNEMISQMTAFSTTDGVQKLNTSFDSFATSMTSSQALQASSLVGRSVLVEDNVFGMAEGEAVKGKLVSDKPASNVNIYVENVAGEVIQTVPVGSVKAGGFTFTWDGQTAKGEPAAEGAYRFRIVGLVEGKASELEAQTYRKVDSVTLAGTGGKIVLNLNGGSAMALSDVVEVSDGET</sequence>
<comment type="similarity">
    <text evidence="1 5">Belongs to the FlgD family.</text>
</comment>
<reference evidence="8 9" key="1">
    <citation type="submission" date="2019-07" db="EMBL/GenBank/DDBJ databases">
        <title>Genomes of sea-ice associated Colwellia species.</title>
        <authorList>
            <person name="Bowman J.P."/>
        </authorList>
    </citation>
    <scope>NUCLEOTIDE SEQUENCE [LARGE SCALE GENOMIC DNA]</scope>
    <source>
        <strain evidence="8 9">ACAM 459</strain>
    </source>
</reference>
<dbReference type="GO" id="GO:0044781">
    <property type="term" value="P:bacterial-type flagellum organization"/>
    <property type="evidence" value="ECO:0007669"/>
    <property type="project" value="UniProtKB-UniRule"/>
</dbReference>
<evidence type="ECO:0000259" key="6">
    <source>
        <dbReference type="Pfam" id="PF13860"/>
    </source>
</evidence>
<dbReference type="OrthoDB" id="9785233at2"/>
<dbReference type="Gene3D" id="2.30.30.910">
    <property type="match status" value="1"/>
</dbReference>
<evidence type="ECO:0000256" key="5">
    <source>
        <dbReference type="RuleBase" id="RU362076"/>
    </source>
</evidence>
<evidence type="ECO:0000256" key="3">
    <source>
        <dbReference type="ARBA" id="ARBA00022795"/>
    </source>
</evidence>
<feature type="domain" description="FlgD/Vpr Ig-like" evidence="6">
    <location>
        <begin position="112"/>
        <end position="177"/>
    </location>
</feature>
<keyword evidence="9" id="KW-1185">Reference proteome</keyword>
<evidence type="ECO:0000313" key="8">
    <source>
        <dbReference type="EMBL" id="TWX69553.1"/>
    </source>
</evidence>
<comment type="function">
    <text evidence="4 5">Required for flagellar hook formation. May act as a scaffolding protein.</text>
</comment>
<dbReference type="Pfam" id="PF13860">
    <property type="entry name" value="FlgD_ig"/>
    <property type="match status" value="1"/>
</dbReference>